<dbReference type="OrthoDB" id="9799456at2"/>
<feature type="transmembrane region" description="Helical" evidence="1">
    <location>
        <begin position="91"/>
        <end position="112"/>
    </location>
</feature>
<evidence type="ECO:0008006" key="4">
    <source>
        <dbReference type="Google" id="ProtNLM"/>
    </source>
</evidence>
<keyword evidence="1" id="KW-0812">Transmembrane</keyword>
<proteinExistence type="predicted"/>
<feature type="transmembrane region" description="Helical" evidence="1">
    <location>
        <begin position="65"/>
        <end position="85"/>
    </location>
</feature>
<comment type="caution">
    <text evidence="2">The sequence shown here is derived from an EMBL/GenBank/DDBJ whole genome shotgun (WGS) entry which is preliminary data.</text>
</comment>
<evidence type="ECO:0000313" key="2">
    <source>
        <dbReference type="EMBL" id="PIO46565.1"/>
    </source>
</evidence>
<keyword evidence="3" id="KW-1185">Reference proteome</keyword>
<evidence type="ECO:0000256" key="1">
    <source>
        <dbReference type="SAM" id="Phobius"/>
    </source>
</evidence>
<dbReference type="InterPro" id="IPR009325">
    <property type="entry name" value="DUF983"/>
</dbReference>
<accession>A0A2N9W497</accession>
<dbReference type="KEGG" id="pht:BLM14_10240"/>
<dbReference type="EMBL" id="MZMT01000003">
    <property type="protein sequence ID" value="PIO46565.1"/>
    <property type="molecule type" value="Genomic_DNA"/>
</dbReference>
<gene>
    <name evidence="2" type="ORF">B5P45_01840</name>
</gene>
<evidence type="ECO:0000313" key="3">
    <source>
        <dbReference type="Proteomes" id="UP000232163"/>
    </source>
</evidence>
<keyword evidence="1" id="KW-0472">Membrane</keyword>
<protein>
    <recommendedName>
        <fullName evidence="4">DUF983 domain-containing protein</fullName>
    </recommendedName>
</protein>
<reference evidence="2 3" key="1">
    <citation type="journal article" date="2017" name="Int J Environ Stud">
        <title>Does the Miocene-Pliocene relict legume Oxytropis triphylla form nitrogen-fixing nodules with a combination of bacterial strains?</title>
        <authorList>
            <person name="Safronova V."/>
            <person name="Belimov A."/>
            <person name="Sazanova A."/>
            <person name="Kuznetsova I."/>
            <person name="Popova J."/>
            <person name="Andronov E."/>
            <person name="Verkhozina A."/>
            <person name="Tikhonovich I."/>
        </authorList>
    </citation>
    <scope>NUCLEOTIDE SEQUENCE [LARGE SCALE GENOMIC DNA]</scope>
    <source>
        <strain evidence="2 3">Tri-38</strain>
    </source>
</reference>
<dbReference type="Proteomes" id="UP000232163">
    <property type="component" value="Unassembled WGS sequence"/>
</dbReference>
<keyword evidence="1" id="KW-1133">Transmembrane helix</keyword>
<dbReference type="NCBIfam" id="NF004633">
    <property type="entry name" value="PRK05978.1"/>
    <property type="match status" value="1"/>
</dbReference>
<dbReference type="RefSeq" id="WP_099999289.1">
    <property type="nucleotide sequence ID" value="NZ_CP017940.1"/>
</dbReference>
<organism evidence="2 3">
    <name type="scientific">Phyllobacterium zundukense</name>
    <dbReference type="NCBI Taxonomy" id="1867719"/>
    <lineage>
        <taxon>Bacteria</taxon>
        <taxon>Pseudomonadati</taxon>
        <taxon>Pseudomonadota</taxon>
        <taxon>Alphaproteobacteria</taxon>
        <taxon>Hyphomicrobiales</taxon>
        <taxon>Phyllobacteriaceae</taxon>
        <taxon>Phyllobacterium</taxon>
    </lineage>
</organism>
<sequence>MTVQLFGADTAPARPARPVGQAMWRGFRCRCPHCGEGKLFRAFVKSVDHCTVCGEDYTHQQADDFPAYITITIVGHIVLGGFLAVETLFLLSNWAHLAIWVPLTILMSIALLQPVKGAIIGLQWANYMHGFGGETDEVEPSDQ</sequence>
<dbReference type="AlphaFoldDB" id="A0A2N9W497"/>
<dbReference type="Pfam" id="PF06170">
    <property type="entry name" value="DUF983"/>
    <property type="match status" value="1"/>
</dbReference>
<name>A0A2N9W497_9HYPH</name>